<keyword evidence="2" id="KW-1185">Reference proteome</keyword>
<reference evidence="1 2" key="1">
    <citation type="journal article" date="2019" name="Int. J. Syst. Evol. Microbiol.">
        <title>The Global Catalogue of Microorganisms (GCM) 10K type strain sequencing project: providing services to taxonomists for standard genome sequencing and annotation.</title>
        <authorList>
            <consortium name="The Broad Institute Genomics Platform"/>
            <consortium name="The Broad Institute Genome Sequencing Center for Infectious Disease"/>
            <person name="Wu L."/>
            <person name="Ma J."/>
        </authorList>
    </citation>
    <scope>NUCLEOTIDE SEQUENCE [LARGE SCALE GENOMIC DNA]</scope>
    <source>
        <strain evidence="1 2">JCM 14924</strain>
    </source>
</reference>
<dbReference type="RefSeq" id="WP_221335032.1">
    <property type="nucleotide sequence ID" value="NZ_BAAAOQ010000013.1"/>
</dbReference>
<proteinExistence type="predicted"/>
<dbReference type="Proteomes" id="UP001501391">
    <property type="component" value="Unassembled WGS sequence"/>
</dbReference>
<gene>
    <name evidence="1" type="ORF">GCM10009787_41030</name>
</gene>
<evidence type="ECO:0000313" key="1">
    <source>
        <dbReference type="EMBL" id="GAA2198419.1"/>
    </source>
</evidence>
<name>A0ABN3BPV9_9ACTN</name>
<protein>
    <submittedName>
        <fullName evidence="1">Uncharacterized protein</fullName>
    </submittedName>
</protein>
<evidence type="ECO:0000313" key="2">
    <source>
        <dbReference type="Proteomes" id="UP001501391"/>
    </source>
</evidence>
<organism evidence="1 2">
    <name type="scientific">Streptomyces bangladeshensis</name>
    <dbReference type="NCBI Taxonomy" id="295352"/>
    <lineage>
        <taxon>Bacteria</taxon>
        <taxon>Bacillati</taxon>
        <taxon>Actinomycetota</taxon>
        <taxon>Actinomycetes</taxon>
        <taxon>Kitasatosporales</taxon>
        <taxon>Streptomycetaceae</taxon>
        <taxon>Streptomyces</taxon>
    </lineage>
</organism>
<comment type="caution">
    <text evidence="1">The sequence shown here is derived from an EMBL/GenBank/DDBJ whole genome shotgun (WGS) entry which is preliminary data.</text>
</comment>
<sequence length="239" mass="25937">MTSSSYSGLFARVERDVGGREPLTGLRLDDGSGAPGTALTPAEARPVLYDRSAPAPVRAALWHQIAALSQQDTDGNGWRLGAVWCALPGLRRQAFTIVHRFGTDRDDVEAEMLTAYLEALRTIEPRTPDPGSVLLRSACTRAWNSARQARPERTVEDIGYTVDSRQDRGALWQAEVAGRDRPDGLAATVRITVPADRVEGVRIGALAREWGLTGAVAAACRFQHGRRVGTLSLRPRSRG</sequence>
<accession>A0ABN3BPV9</accession>
<dbReference type="EMBL" id="BAAAOQ010000013">
    <property type="protein sequence ID" value="GAA2198419.1"/>
    <property type="molecule type" value="Genomic_DNA"/>
</dbReference>